<dbReference type="EMBL" id="CP136336">
    <property type="protein sequence ID" value="WOB06882.1"/>
    <property type="molecule type" value="Genomic_DNA"/>
</dbReference>
<keyword evidence="1" id="KW-0812">Transmembrane</keyword>
<proteinExistence type="predicted"/>
<feature type="transmembrane region" description="Helical" evidence="1">
    <location>
        <begin position="6"/>
        <end position="22"/>
    </location>
</feature>
<dbReference type="InterPro" id="IPR018756">
    <property type="entry name" value="DUF2314"/>
</dbReference>
<name>A0ABZ0CVA7_9BURK</name>
<protein>
    <submittedName>
        <fullName evidence="3">DUF2314 domain-containing protein</fullName>
    </submittedName>
</protein>
<evidence type="ECO:0000313" key="3">
    <source>
        <dbReference type="EMBL" id="WOB06882.1"/>
    </source>
</evidence>
<evidence type="ECO:0000259" key="2">
    <source>
        <dbReference type="Pfam" id="PF10077"/>
    </source>
</evidence>
<dbReference type="RefSeq" id="WP_316699527.1">
    <property type="nucleotide sequence ID" value="NZ_CP136336.1"/>
</dbReference>
<evidence type="ECO:0000313" key="4">
    <source>
        <dbReference type="Proteomes" id="UP001303946"/>
    </source>
</evidence>
<reference evidence="3 4" key="1">
    <citation type="submission" date="2023-10" db="EMBL/GenBank/DDBJ databases">
        <title>Bacteria for the degradation of biodegradable plastic PBAT(Polybutylene adipate terephthalate).</title>
        <authorList>
            <person name="Weon H.-Y."/>
            <person name="Yeon J."/>
        </authorList>
    </citation>
    <scope>NUCLEOTIDE SEQUENCE [LARGE SCALE GENOMIC DNA]</scope>
    <source>
        <strain evidence="3 4">SBD 7-3</strain>
    </source>
</reference>
<keyword evidence="1" id="KW-1133">Transmembrane helix</keyword>
<dbReference type="Pfam" id="PF10077">
    <property type="entry name" value="DUF2314"/>
    <property type="match status" value="1"/>
</dbReference>
<sequence length="169" mass="19338">MRIDPLVIAGVGSVVVAVWLFARWRSPRPEYPPLETDPNDPLMLDALAKATATTAQFLSLARQYNENAVVKLRFVSNTNQVEHLWAEVLEVLSDKELGVRLVTPPVSHRGQLDRLYRCDIYDVEDWQVTDSQREIHGGFSQRAMFAIARRDGIKLPEKLLEHERLYKDA</sequence>
<evidence type="ECO:0000256" key="1">
    <source>
        <dbReference type="SAM" id="Phobius"/>
    </source>
</evidence>
<accession>A0ABZ0CVA7</accession>
<dbReference type="Proteomes" id="UP001303946">
    <property type="component" value="Chromosome"/>
</dbReference>
<keyword evidence="1" id="KW-0472">Membrane</keyword>
<keyword evidence="4" id="KW-1185">Reference proteome</keyword>
<gene>
    <name evidence="3" type="ORF">RXV79_18390</name>
</gene>
<organism evidence="3 4">
    <name type="scientific">Piscinibacter gummiphilus</name>
    <dbReference type="NCBI Taxonomy" id="946333"/>
    <lineage>
        <taxon>Bacteria</taxon>
        <taxon>Pseudomonadati</taxon>
        <taxon>Pseudomonadota</taxon>
        <taxon>Betaproteobacteria</taxon>
        <taxon>Burkholderiales</taxon>
        <taxon>Sphaerotilaceae</taxon>
        <taxon>Piscinibacter</taxon>
    </lineage>
</organism>
<feature type="domain" description="DUF2314" evidence="2">
    <location>
        <begin position="41"/>
        <end position="145"/>
    </location>
</feature>